<comment type="caution">
    <text evidence="1">The sequence shown here is derived from an EMBL/GenBank/DDBJ whole genome shotgun (WGS) entry which is preliminary data.</text>
</comment>
<reference evidence="1" key="2">
    <citation type="journal article" date="2023" name="Science">
        <title>Genomic signatures of disease resistance in endangered staghorn corals.</title>
        <authorList>
            <person name="Vollmer S.V."/>
            <person name="Selwyn J.D."/>
            <person name="Despard B.A."/>
            <person name="Roesel C.L."/>
        </authorList>
    </citation>
    <scope>NUCLEOTIDE SEQUENCE</scope>
    <source>
        <strain evidence="1">K2</strain>
    </source>
</reference>
<gene>
    <name evidence="1" type="ORF">P5673_007974</name>
</gene>
<reference evidence="1" key="1">
    <citation type="journal article" date="2023" name="G3 (Bethesda)">
        <title>Whole genome assembly and annotation of the endangered Caribbean coral Acropora cervicornis.</title>
        <authorList>
            <person name="Selwyn J.D."/>
            <person name="Vollmer S.V."/>
        </authorList>
    </citation>
    <scope>NUCLEOTIDE SEQUENCE</scope>
    <source>
        <strain evidence="1">K2</strain>
    </source>
</reference>
<proteinExistence type="predicted"/>
<evidence type="ECO:0000313" key="2">
    <source>
        <dbReference type="Proteomes" id="UP001249851"/>
    </source>
</evidence>
<evidence type="ECO:0000313" key="1">
    <source>
        <dbReference type="EMBL" id="KAK2568059.1"/>
    </source>
</evidence>
<name>A0AAD9QVA9_ACRCE</name>
<dbReference type="EMBL" id="JARQWQ010000013">
    <property type="protein sequence ID" value="KAK2568059.1"/>
    <property type="molecule type" value="Genomic_DNA"/>
</dbReference>
<dbReference type="Proteomes" id="UP001249851">
    <property type="component" value="Unassembled WGS sequence"/>
</dbReference>
<keyword evidence="2" id="KW-1185">Reference proteome</keyword>
<accession>A0AAD9QVA9</accession>
<sequence>MSLLRIFSRQRDESRNLKRMNTVELEKELFGRRRILNEHEERIFELWNLKERKLQSQMRAKEQQRKLIQEWIKLTQESIKLEKAEQKLTKKKIDSLRQHMETRRQLRALALRNLSIRRKFAFFWKTPPRLITEKKKQKWRENLRLTRSESDMSRAVLQIVAGFRSREL</sequence>
<dbReference type="AlphaFoldDB" id="A0AAD9QVA9"/>
<protein>
    <submittedName>
        <fullName evidence="1">Uncharacterized protein</fullName>
    </submittedName>
</protein>
<organism evidence="1 2">
    <name type="scientific">Acropora cervicornis</name>
    <name type="common">Staghorn coral</name>
    <dbReference type="NCBI Taxonomy" id="6130"/>
    <lineage>
        <taxon>Eukaryota</taxon>
        <taxon>Metazoa</taxon>
        <taxon>Cnidaria</taxon>
        <taxon>Anthozoa</taxon>
        <taxon>Hexacorallia</taxon>
        <taxon>Scleractinia</taxon>
        <taxon>Astrocoeniina</taxon>
        <taxon>Acroporidae</taxon>
        <taxon>Acropora</taxon>
    </lineage>
</organism>